<dbReference type="Gene3D" id="1.10.340.70">
    <property type="match status" value="1"/>
</dbReference>
<dbReference type="GO" id="GO:0004190">
    <property type="term" value="F:aspartic-type endopeptidase activity"/>
    <property type="evidence" value="ECO:0007669"/>
    <property type="project" value="UniProtKB-KW"/>
</dbReference>
<evidence type="ECO:0000256" key="13">
    <source>
        <dbReference type="SAM" id="MobiDB-lite"/>
    </source>
</evidence>
<dbReference type="Gene3D" id="4.10.60.10">
    <property type="entry name" value="Zinc finger, CCHC-type"/>
    <property type="match status" value="1"/>
</dbReference>
<comment type="caution">
    <text evidence="16">The sequence shown here is derived from an EMBL/GenBank/DDBJ whole genome shotgun (WGS) entry which is preliminary data.</text>
</comment>
<keyword evidence="10" id="KW-0239">DNA-directed DNA polymerase</keyword>
<proteinExistence type="predicted"/>
<dbReference type="PROSITE" id="PS50994">
    <property type="entry name" value="INTEGRASE"/>
    <property type="match status" value="1"/>
</dbReference>
<dbReference type="Pfam" id="PF24626">
    <property type="entry name" value="SH3_Tf2-1"/>
    <property type="match status" value="1"/>
</dbReference>
<dbReference type="GeneID" id="81357821"/>
<keyword evidence="10" id="KW-0548">Nucleotidyltransferase</keyword>
<reference evidence="16" key="2">
    <citation type="journal article" date="2023" name="IMA Fungus">
        <title>Comparative genomic study of the Penicillium genus elucidates a diverse pangenome and 15 lateral gene transfer events.</title>
        <authorList>
            <person name="Petersen C."/>
            <person name="Sorensen T."/>
            <person name="Nielsen M.R."/>
            <person name="Sondergaard T.E."/>
            <person name="Sorensen J.L."/>
            <person name="Fitzpatrick D.A."/>
            <person name="Frisvad J.C."/>
            <person name="Nielsen K.L."/>
        </authorList>
    </citation>
    <scope>NUCLEOTIDE SEQUENCE</scope>
    <source>
        <strain evidence="16">IBT 30761</strain>
    </source>
</reference>
<dbReference type="InterPro" id="IPR012337">
    <property type="entry name" value="RNaseH-like_sf"/>
</dbReference>
<name>A0A9W9KBV3_9EURO</name>
<dbReference type="OrthoDB" id="4364638at2759"/>
<dbReference type="GO" id="GO:0003887">
    <property type="term" value="F:DNA-directed DNA polymerase activity"/>
    <property type="evidence" value="ECO:0007669"/>
    <property type="project" value="UniProtKB-KW"/>
</dbReference>
<evidence type="ECO:0000256" key="10">
    <source>
        <dbReference type="ARBA" id="ARBA00022932"/>
    </source>
</evidence>
<keyword evidence="12" id="KW-0233">DNA recombination</keyword>
<evidence type="ECO:0000256" key="8">
    <source>
        <dbReference type="ARBA" id="ARBA00022908"/>
    </source>
</evidence>
<keyword evidence="7" id="KW-0694">RNA-binding</keyword>
<organism evidence="16 17">
    <name type="scientific">Penicillium argentinense</name>
    <dbReference type="NCBI Taxonomy" id="1131581"/>
    <lineage>
        <taxon>Eukaryota</taxon>
        <taxon>Fungi</taxon>
        <taxon>Dikarya</taxon>
        <taxon>Ascomycota</taxon>
        <taxon>Pezizomycotina</taxon>
        <taxon>Eurotiomycetes</taxon>
        <taxon>Eurotiomycetidae</taxon>
        <taxon>Eurotiales</taxon>
        <taxon>Aspergillaceae</taxon>
        <taxon>Penicillium</taxon>
    </lineage>
</organism>
<protein>
    <submittedName>
        <fullName evidence="16">Retrovirus polyprotein</fullName>
    </submittedName>
</protein>
<keyword evidence="2" id="KW-0645">Protease</keyword>
<comment type="subunit">
    <text evidence="1">Component of the NuA4 histone acetyltransferase complex.</text>
</comment>
<feature type="region of interest" description="Disordered" evidence="13">
    <location>
        <begin position="404"/>
        <end position="425"/>
    </location>
</feature>
<dbReference type="FunFam" id="1.10.340.70:FF:000001">
    <property type="entry name" value="Retrovirus-related Pol polyprotein from transposon gypsy-like Protein"/>
    <property type="match status" value="1"/>
</dbReference>
<dbReference type="GO" id="GO:0015074">
    <property type="term" value="P:DNA integration"/>
    <property type="evidence" value="ECO:0007669"/>
    <property type="project" value="UniProtKB-KW"/>
</dbReference>
<keyword evidence="9" id="KW-0695">RNA-directed DNA polymerase</keyword>
<evidence type="ECO:0000259" key="14">
    <source>
        <dbReference type="PROSITE" id="PS50013"/>
    </source>
</evidence>
<dbReference type="SUPFAM" id="SSF53098">
    <property type="entry name" value="Ribonuclease H-like"/>
    <property type="match status" value="1"/>
</dbReference>
<evidence type="ECO:0000256" key="12">
    <source>
        <dbReference type="ARBA" id="ARBA00023172"/>
    </source>
</evidence>
<evidence type="ECO:0000256" key="3">
    <source>
        <dbReference type="ARBA" id="ARBA00022723"/>
    </source>
</evidence>
<dbReference type="GO" id="GO:0003723">
    <property type="term" value="F:RNA binding"/>
    <property type="evidence" value="ECO:0007669"/>
    <property type="project" value="UniProtKB-KW"/>
</dbReference>
<dbReference type="AlphaFoldDB" id="A0A9W9KBV3"/>
<feature type="domain" description="Integrase catalytic" evidence="15">
    <location>
        <begin position="197"/>
        <end position="356"/>
    </location>
</feature>
<dbReference type="GO" id="GO:0006508">
    <property type="term" value="P:proteolysis"/>
    <property type="evidence" value="ECO:0007669"/>
    <property type="project" value="UniProtKB-KW"/>
</dbReference>
<dbReference type="InterPro" id="IPR050951">
    <property type="entry name" value="Retrovirus_Pol_polyprotein"/>
</dbReference>
<dbReference type="EMBL" id="JAPQKI010000005">
    <property type="protein sequence ID" value="KAJ5099347.1"/>
    <property type="molecule type" value="Genomic_DNA"/>
</dbReference>
<keyword evidence="3" id="KW-0479">Metal-binding</keyword>
<dbReference type="InterPro" id="IPR016197">
    <property type="entry name" value="Chromo-like_dom_sf"/>
</dbReference>
<dbReference type="RefSeq" id="XP_056475001.1">
    <property type="nucleotide sequence ID" value="XM_056618842.1"/>
</dbReference>
<dbReference type="InterPro" id="IPR001584">
    <property type="entry name" value="Integrase_cat-core"/>
</dbReference>
<dbReference type="Gene3D" id="3.30.420.10">
    <property type="entry name" value="Ribonuclease H-like superfamily/Ribonuclease H"/>
    <property type="match status" value="1"/>
</dbReference>
<evidence type="ECO:0000313" key="17">
    <source>
        <dbReference type="Proteomes" id="UP001149074"/>
    </source>
</evidence>
<evidence type="ECO:0000256" key="2">
    <source>
        <dbReference type="ARBA" id="ARBA00022670"/>
    </source>
</evidence>
<keyword evidence="6" id="KW-0460">Magnesium</keyword>
<dbReference type="PANTHER" id="PTHR37984">
    <property type="entry name" value="PROTEIN CBG26694"/>
    <property type="match status" value="1"/>
</dbReference>
<keyword evidence="4" id="KW-0064">Aspartyl protease</keyword>
<dbReference type="CDD" id="cd00024">
    <property type="entry name" value="CD_CSD"/>
    <property type="match status" value="1"/>
</dbReference>
<keyword evidence="10" id="KW-0808">Transferase</keyword>
<dbReference type="GO" id="GO:0005634">
    <property type="term" value="C:nucleus"/>
    <property type="evidence" value="ECO:0007669"/>
    <property type="project" value="UniProtKB-ARBA"/>
</dbReference>
<evidence type="ECO:0000256" key="11">
    <source>
        <dbReference type="ARBA" id="ARBA00023125"/>
    </source>
</evidence>
<dbReference type="SUPFAM" id="SSF54160">
    <property type="entry name" value="Chromo domain-like"/>
    <property type="match status" value="1"/>
</dbReference>
<dbReference type="Pfam" id="PF17921">
    <property type="entry name" value="Integrase_H2C2"/>
    <property type="match status" value="1"/>
</dbReference>
<evidence type="ECO:0000256" key="6">
    <source>
        <dbReference type="ARBA" id="ARBA00022842"/>
    </source>
</evidence>
<dbReference type="InterPro" id="IPR056924">
    <property type="entry name" value="SH3_Tf2-1"/>
</dbReference>
<dbReference type="PANTHER" id="PTHR37984:SF5">
    <property type="entry name" value="PROTEIN NYNRIN-LIKE"/>
    <property type="match status" value="1"/>
</dbReference>
<dbReference type="Gene3D" id="2.40.50.40">
    <property type="match status" value="1"/>
</dbReference>
<evidence type="ECO:0000256" key="5">
    <source>
        <dbReference type="ARBA" id="ARBA00022801"/>
    </source>
</evidence>
<dbReference type="GO" id="GO:0046872">
    <property type="term" value="F:metal ion binding"/>
    <property type="evidence" value="ECO:0007669"/>
    <property type="project" value="UniProtKB-KW"/>
</dbReference>
<dbReference type="FunFam" id="3.30.420.10:FF:000032">
    <property type="entry name" value="Retrovirus-related Pol polyprotein from transposon 297-like Protein"/>
    <property type="match status" value="1"/>
</dbReference>
<sequence>MDEEKAVLLKQVKCYSCKESGHLSRDYPKKKEQIMLPREVLENGVYPEDMDSDPKDSDALNQCESSASVIIAPIRVSPIIDRILNANRTHLSLHELRELAKHEDDGKWKMEGDLLLRGGRLVVPDDGDLRARLLDEIHRQPSIAHPGQEKTKRMVSARYYWQNLSGDVKRYVNNCQICKRTKTWRDRAPGLLQPLPIPGRPWQHITMDFRSFPKDRHGFDNVCVFVDLLTKRPISVPCHKETDAKATARLFIDNVYRWVGLPESIVSDRGGQFVSEFWKEFCRNLGIERRLSTAYHPQTDGQIEIANQYMAQRLRPFVNHCQDNWSEYLPMVDFAAAALPQETTGVSPFFVERGYEPHVSFDWETPAECDWLSQVSPRLRESLDPQAQEARVYTSRLQDIWEETQQRATRAQSRQQQQANQHRREEDFGVGDLVYVTTRNWRTDQPGRKLANQASGPYRIVEKIGHSYRLDLPDSIRVHPIFAPEKLLKATLMEPLPGQIVDPTPPVEVNGDTEWEAEEIIAVRLHYRKFQYKAKWIGSEDDNWYPASDFKNAPEKLIEFHRRYPDLPGPPKRLNGNFSDPSTVIAGKIRLGMNGNLRRPRTRYCYRGRMFQIRLEFLPLDRV</sequence>
<evidence type="ECO:0000256" key="1">
    <source>
        <dbReference type="ARBA" id="ARBA00011353"/>
    </source>
</evidence>
<evidence type="ECO:0000256" key="9">
    <source>
        <dbReference type="ARBA" id="ARBA00022918"/>
    </source>
</evidence>
<feature type="domain" description="Chromo" evidence="14">
    <location>
        <begin position="515"/>
        <end position="572"/>
    </location>
</feature>
<gene>
    <name evidence="16" type="ORF">N7532_006348</name>
</gene>
<dbReference type="PROSITE" id="PS50013">
    <property type="entry name" value="CHROMO_2"/>
    <property type="match status" value="1"/>
</dbReference>
<dbReference type="GO" id="GO:0006338">
    <property type="term" value="P:chromatin remodeling"/>
    <property type="evidence" value="ECO:0007669"/>
    <property type="project" value="UniProtKB-ARBA"/>
</dbReference>
<dbReference type="InterPro" id="IPR000953">
    <property type="entry name" value="Chromo/chromo_shadow_dom"/>
</dbReference>
<evidence type="ECO:0000256" key="4">
    <source>
        <dbReference type="ARBA" id="ARBA00022750"/>
    </source>
</evidence>
<evidence type="ECO:0000256" key="7">
    <source>
        <dbReference type="ARBA" id="ARBA00022884"/>
    </source>
</evidence>
<dbReference type="Pfam" id="PF00665">
    <property type="entry name" value="rve"/>
    <property type="match status" value="1"/>
</dbReference>
<keyword evidence="17" id="KW-1185">Reference proteome</keyword>
<dbReference type="Proteomes" id="UP001149074">
    <property type="component" value="Unassembled WGS sequence"/>
</dbReference>
<evidence type="ECO:0000259" key="15">
    <source>
        <dbReference type="PROSITE" id="PS50994"/>
    </source>
</evidence>
<dbReference type="InterPro" id="IPR036397">
    <property type="entry name" value="RNaseH_sf"/>
</dbReference>
<keyword evidence="8" id="KW-0229">DNA integration</keyword>
<evidence type="ECO:0000313" key="16">
    <source>
        <dbReference type="EMBL" id="KAJ5099347.1"/>
    </source>
</evidence>
<feature type="compositionally biased region" description="Low complexity" evidence="13">
    <location>
        <begin position="406"/>
        <end position="420"/>
    </location>
</feature>
<dbReference type="GO" id="GO:0003964">
    <property type="term" value="F:RNA-directed DNA polymerase activity"/>
    <property type="evidence" value="ECO:0007669"/>
    <property type="project" value="UniProtKB-KW"/>
</dbReference>
<reference evidence="16" key="1">
    <citation type="submission" date="2022-11" db="EMBL/GenBank/DDBJ databases">
        <authorList>
            <person name="Petersen C."/>
        </authorList>
    </citation>
    <scope>NUCLEOTIDE SEQUENCE</scope>
    <source>
        <strain evidence="16">IBT 30761</strain>
    </source>
</reference>
<keyword evidence="11" id="KW-0238">DNA-binding</keyword>
<dbReference type="GO" id="GO:0006310">
    <property type="term" value="P:DNA recombination"/>
    <property type="evidence" value="ECO:0007669"/>
    <property type="project" value="UniProtKB-KW"/>
</dbReference>
<dbReference type="GO" id="GO:0003677">
    <property type="term" value="F:DNA binding"/>
    <property type="evidence" value="ECO:0007669"/>
    <property type="project" value="UniProtKB-KW"/>
</dbReference>
<keyword evidence="5" id="KW-0378">Hydrolase</keyword>
<accession>A0A9W9KBV3</accession>
<dbReference type="InterPro" id="IPR041588">
    <property type="entry name" value="Integrase_H2C2"/>
</dbReference>